<keyword evidence="3" id="KW-0809">Transit peptide</keyword>
<dbReference type="InterPro" id="IPR038538">
    <property type="entry name" value="MTERF_sf"/>
</dbReference>
<dbReference type="Pfam" id="PF02536">
    <property type="entry name" value="mTERF"/>
    <property type="match status" value="2"/>
</dbReference>
<evidence type="ECO:0000313" key="4">
    <source>
        <dbReference type="EMBL" id="KAK8921587.1"/>
    </source>
</evidence>
<organism evidence="4 5">
    <name type="scientific">Platanthera zijinensis</name>
    <dbReference type="NCBI Taxonomy" id="2320716"/>
    <lineage>
        <taxon>Eukaryota</taxon>
        <taxon>Viridiplantae</taxon>
        <taxon>Streptophyta</taxon>
        <taxon>Embryophyta</taxon>
        <taxon>Tracheophyta</taxon>
        <taxon>Spermatophyta</taxon>
        <taxon>Magnoliopsida</taxon>
        <taxon>Liliopsida</taxon>
        <taxon>Asparagales</taxon>
        <taxon>Orchidaceae</taxon>
        <taxon>Orchidoideae</taxon>
        <taxon>Orchideae</taxon>
        <taxon>Orchidinae</taxon>
        <taxon>Platanthera</taxon>
    </lineage>
</organism>
<dbReference type="InterPro" id="IPR003690">
    <property type="entry name" value="MTERF"/>
</dbReference>
<protein>
    <submittedName>
        <fullName evidence="4">Uncharacterized protein</fullName>
    </submittedName>
</protein>
<sequence>MMLIRKNSASILVYLSARSKNFTVFSSPHFLTPLSLFTSGADDPPPQTPFITKFLINSVGLSSEEAAKASKSITHIKFPSQPDSVLDFFRKNGFTDSHIKRIVSLRSKLLCANVDSTLKLKFDALRKLGFTETQIIKLITANPFVLNYLKYCNVRPRVEFLRGFFGSNDDILKAFSNDTSLLSCDLEKKIKPNIAFLRECQISDERICSALTKDKRIIGRNLSSLRSVAMRVIKLGVPCESGMFYSAFRCLCNVDSDAVDAKTKFLGSLGFSKAEVVSMMSRHPAILNLSAKNLRETVDFLVKEGGCTLSYLSRHPSIMSLSLTRRLIPRNYVMQLIREKGLLKKELDLYYIVTISERNFLEKFICSFQKKNMPDLADVYLSATAGSS</sequence>
<reference evidence="4 5" key="1">
    <citation type="journal article" date="2022" name="Nat. Plants">
        <title>Genomes of leafy and leafless Platanthera orchids illuminate the evolution of mycoheterotrophy.</title>
        <authorList>
            <person name="Li M.H."/>
            <person name="Liu K.W."/>
            <person name="Li Z."/>
            <person name="Lu H.C."/>
            <person name="Ye Q.L."/>
            <person name="Zhang D."/>
            <person name="Wang J.Y."/>
            <person name="Li Y.F."/>
            <person name="Zhong Z.M."/>
            <person name="Liu X."/>
            <person name="Yu X."/>
            <person name="Liu D.K."/>
            <person name="Tu X.D."/>
            <person name="Liu B."/>
            <person name="Hao Y."/>
            <person name="Liao X.Y."/>
            <person name="Jiang Y.T."/>
            <person name="Sun W.H."/>
            <person name="Chen J."/>
            <person name="Chen Y.Q."/>
            <person name="Ai Y."/>
            <person name="Zhai J.W."/>
            <person name="Wu S.S."/>
            <person name="Zhou Z."/>
            <person name="Hsiao Y.Y."/>
            <person name="Wu W.L."/>
            <person name="Chen Y.Y."/>
            <person name="Lin Y.F."/>
            <person name="Hsu J.L."/>
            <person name="Li C.Y."/>
            <person name="Wang Z.W."/>
            <person name="Zhao X."/>
            <person name="Zhong W.Y."/>
            <person name="Ma X.K."/>
            <person name="Ma L."/>
            <person name="Huang J."/>
            <person name="Chen G.Z."/>
            <person name="Huang M.Z."/>
            <person name="Huang L."/>
            <person name="Peng D.H."/>
            <person name="Luo Y.B."/>
            <person name="Zou S.Q."/>
            <person name="Chen S.P."/>
            <person name="Lan S."/>
            <person name="Tsai W.C."/>
            <person name="Van de Peer Y."/>
            <person name="Liu Z.J."/>
        </authorList>
    </citation>
    <scope>NUCLEOTIDE SEQUENCE [LARGE SCALE GENOMIC DNA]</scope>
    <source>
        <strain evidence="4">Lor287</strain>
    </source>
</reference>
<dbReference type="AlphaFoldDB" id="A0AAP0B0S0"/>
<dbReference type="SMART" id="SM00733">
    <property type="entry name" value="Mterf"/>
    <property type="match status" value="6"/>
</dbReference>
<comment type="caution">
    <text evidence="4">The sequence shown here is derived from an EMBL/GenBank/DDBJ whole genome shotgun (WGS) entry which is preliminary data.</text>
</comment>
<evidence type="ECO:0000313" key="5">
    <source>
        <dbReference type="Proteomes" id="UP001418222"/>
    </source>
</evidence>
<dbReference type="GO" id="GO:0003676">
    <property type="term" value="F:nucleic acid binding"/>
    <property type="evidence" value="ECO:0007669"/>
    <property type="project" value="InterPro"/>
</dbReference>
<keyword evidence="2" id="KW-0805">Transcription regulation</keyword>
<dbReference type="FunFam" id="1.25.70.10:FF:000001">
    <property type="entry name" value="Mitochondrial transcription termination factor-like"/>
    <property type="match status" value="1"/>
</dbReference>
<accession>A0AAP0B0S0</accession>
<comment type="similarity">
    <text evidence="1">Belongs to the mTERF family.</text>
</comment>
<evidence type="ECO:0000256" key="1">
    <source>
        <dbReference type="ARBA" id="ARBA00007692"/>
    </source>
</evidence>
<evidence type="ECO:0000256" key="3">
    <source>
        <dbReference type="ARBA" id="ARBA00022946"/>
    </source>
</evidence>
<dbReference type="PANTHER" id="PTHR13068:SF236">
    <property type="entry name" value="OS02G0749800 PROTEIN"/>
    <property type="match status" value="1"/>
</dbReference>
<dbReference type="Gene3D" id="1.25.70.10">
    <property type="entry name" value="Transcription termination factor 3, mitochondrial"/>
    <property type="match status" value="1"/>
</dbReference>
<keyword evidence="2" id="KW-0804">Transcription</keyword>
<proteinExistence type="inferred from homology"/>
<keyword evidence="5" id="KW-1185">Reference proteome</keyword>
<gene>
    <name evidence="4" type="ORF">KSP39_PZI020362</name>
</gene>
<dbReference type="PANTHER" id="PTHR13068">
    <property type="entry name" value="CGI-12 PROTEIN-RELATED"/>
    <property type="match status" value="1"/>
</dbReference>
<evidence type="ECO:0000256" key="2">
    <source>
        <dbReference type="ARBA" id="ARBA00022472"/>
    </source>
</evidence>
<dbReference type="Proteomes" id="UP001418222">
    <property type="component" value="Unassembled WGS sequence"/>
</dbReference>
<dbReference type="EMBL" id="JBBWWQ010000018">
    <property type="protein sequence ID" value="KAK8921587.1"/>
    <property type="molecule type" value="Genomic_DNA"/>
</dbReference>
<name>A0AAP0B0S0_9ASPA</name>
<keyword evidence="2" id="KW-0806">Transcription termination</keyword>
<dbReference type="GO" id="GO:0006353">
    <property type="term" value="P:DNA-templated transcription termination"/>
    <property type="evidence" value="ECO:0007669"/>
    <property type="project" value="UniProtKB-KW"/>
</dbReference>